<dbReference type="EMBL" id="QQRQ01000001">
    <property type="protein sequence ID" value="RFT07630.1"/>
    <property type="molecule type" value="Genomic_DNA"/>
</dbReference>
<evidence type="ECO:0000313" key="1">
    <source>
        <dbReference type="EMBL" id="RFT07630.1"/>
    </source>
</evidence>
<reference evidence="1 2" key="1">
    <citation type="submission" date="2018-07" db="EMBL/GenBank/DDBJ databases">
        <title>GABA Modulating Bacteria of the Human Gut Microbiota.</title>
        <authorList>
            <person name="Strandwitz P."/>
            <person name="Kim K.H."/>
            <person name="Terekhova D."/>
            <person name="Liu J.K."/>
            <person name="Sharma A."/>
            <person name="Levering J."/>
            <person name="Mcdonald D."/>
            <person name="Dietrich D."/>
            <person name="Ramadhar T.R."/>
            <person name="Lekbua A."/>
            <person name="Mroue N."/>
            <person name="Liston C."/>
            <person name="Stewart E.J."/>
            <person name="Dubin M.J."/>
            <person name="Zengler K."/>
            <person name="Knight R."/>
            <person name="Gilbert J.A."/>
            <person name="Clardy J."/>
            <person name="Lewis K."/>
        </authorList>
    </citation>
    <scope>NUCLEOTIDE SEQUENCE [LARGE SCALE GENOMIC DNA]</scope>
    <source>
        <strain evidence="1 2">KLE1738</strain>
    </source>
</reference>
<dbReference type="InterPro" id="IPR025062">
    <property type="entry name" value="DUF4003"/>
</dbReference>
<dbReference type="Proteomes" id="UP000260649">
    <property type="component" value="Unassembled WGS sequence"/>
</dbReference>
<dbReference type="GeneID" id="97994184"/>
<dbReference type="RefSeq" id="WP_117141418.1">
    <property type="nucleotide sequence ID" value="NZ_CAKXKJ010000003.1"/>
</dbReference>
<dbReference type="AlphaFoldDB" id="A0A3E2B6F3"/>
<organism evidence="1 2">
    <name type="scientific">Evtepia gabavorous</name>
    <dbReference type="NCBI Taxonomy" id="2211183"/>
    <lineage>
        <taxon>Bacteria</taxon>
        <taxon>Bacillati</taxon>
        <taxon>Bacillota</taxon>
        <taxon>Clostridia</taxon>
        <taxon>Eubacteriales</taxon>
        <taxon>Evtepia</taxon>
    </lineage>
</organism>
<comment type="caution">
    <text evidence="1">The sequence shown here is derived from an EMBL/GenBank/DDBJ whole genome shotgun (WGS) entry which is preliminary data.</text>
</comment>
<dbReference type="Pfam" id="PF13170">
    <property type="entry name" value="DUF4003"/>
    <property type="match status" value="1"/>
</dbReference>
<name>A0A3E2B6F3_9FIRM</name>
<protein>
    <submittedName>
        <fullName evidence="1">DUF4003 family protein</fullName>
    </submittedName>
</protein>
<gene>
    <name evidence="1" type="ORF">DV520_00355</name>
</gene>
<accession>A0A3E2B6F3</accession>
<keyword evidence="2" id="KW-1185">Reference proteome</keyword>
<sequence length="332" mass="35822">MRTSLSHRCARFLDARDMLRRAFPFAHAQMIPICAGMAAGQDRPWDAGRLYACRDLIQEETGLFSNFRGAGHLAVITLLALSPAPEERMAFALQGYKVLRTRFYASQYLPLAALLLADWARGRDLDGVAARAEEIYRRMKREHPFLTGAEDSVFAVLLALSPDTEQAVVDQVEACYDALKHPFGTGQYTQALSHVLALGEGSAQEKRDKVLGVYQGLKAAGRKYGAGYELGTLGSLALLPAPVEELTADVLEVDEFLSHQKGYRGILGLPKNQRLMHSAMLVSGDYVDQRKTSVMGAAAVSGTVAMIAAQEMALCAVMVGGIGASAAANNDG</sequence>
<dbReference type="OrthoDB" id="1778393at2"/>
<proteinExistence type="predicted"/>
<evidence type="ECO:0000313" key="2">
    <source>
        <dbReference type="Proteomes" id="UP000260649"/>
    </source>
</evidence>